<evidence type="ECO:0000313" key="4">
    <source>
        <dbReference type="Proteomes" id="UP000000851"/>
    </source>
</evidence>
<feature type="signal peptide" evidence="2">
    <location>
        <begin position="1"/>
        <end position="27"/>
    </location>
</feature>
<dbReference type="InParanoid" id="C7PY83"/>
<dbReference type="HOGENOM" id="CLU_105881_1_0_11"/>
<dbReference type="EMBL" id="CP001700">
    <property type="protein sequence ID" value="ACU75373.1"/>
    <property type="molecule type" value="Genomic_DNA"/>
</dbReference>
<evidence type="ECO:0000313" key="3">
    <source>
        <dbReference type="EMBL" id="ACU75373.1"/>
    </source>
</evidence>
<sequence length="210" mass="21434" precursor="true">MHAIRKTLIACATVAMCCVGCKSTALGGAQNTPSGSAPSNHAPVGGGANAPLARSRLAPSQVGTVPPNLHCHMGGNDPKSYRPDASCTPGAVQDSVTQANIDSTICTTGYTTKIRPATSATDKIKHALYTAYGVPDNTKSELDHLVSLELGGSNDTANLWPEPGTLPNPKDSVENALHKAVCAHKVTLAAAQQAIATNWTTALAVTGAGK</sequence>
<reference evidence="3 4" key="1">
    <citation type="journal article" date="2009" name="Stand. Genomic Sci.">
        <title>Complete genome sequence of Catenulispora acidiphila type strain (ID 139908).</title>
        <authorList>
            <person name="Copeland A."/>
            <person name="Lapidus A."/>
            <person name="Glavina Del Rio T."/>
            <person name="Nolan M."/>
            <person name="Lucas S."/>
            <person name="Chen F."/>
            <person name="Tice H."/>
            <person name="Cheng J.F."/>
            <person name="Bruce D."/>
            <person name="Goodwin L."/>
            <person name="Pitluck S."/>
            <person name="Mikhailova N."/>
            <person name="Pati A."/>
            <person name="Ivanova N."/>
            <person name="Mavromatis K."/>
            <person name="Chen A."/>
            <person name="Palaniappan K."/>
            <person name="Chain P."/>
            <person name="Land M."/>
            <person name="Hauser L."/>
            <person name="Chang Y.J."/>
            <person name="Jeffries C.D."/>
            <person name="Chertkov O."/>
            <person name="Brettin T."/>
            <person name="Detter J.C."/>
            <person name="Han C."/>
            <person name="Ali Z."/>
            <person name="Tindall B.J."/>
            <person name="Goker M."/>
            <person name="Bristow J."/>
            <person name="Eisen J.A."/>
            <person name="Markowitz V."/>
            <person name="Hugenholtz P."/>
            <person name="Kyrpides N.C."/>
            <person name="Klenk H.P."/>
        </authorList>
    </citation>
    <scope>NUCLEOTIDE SEQUENCE [LARGE SCALE GENOMIC DNA]</scope>
    <source>
        <strain evidence="4">DSM 44928 / JCM 14897 / NBRC 102108 / NRRL B-24433 / ID139908</strain>
    </source>
</reference>
<gene>
    <name evidence="3" type="ordered locus">Caci_6525</name>
</gene>
<dbReference type="RefSeq" id="WP_015795102.1">
    <property type="nucleotide sequence ID" value="NC_013131.1"/>
</dbReference>
<keyword evidence="2" id="KW-0732">Signal</keyword>
<accession>C7PY83</accession>
<dbReference type="AlphaFoldDB" id="C7PY83"/>
<feature type="chain" id="PRO_5039020843" description="HNH endonuclease" evidence="2">
    <location>
        <begin position="28"/>
        <end position="210"/>
    </location>
</feature>
<protein>
    <recommendedName>
        <fullName evidence="5">HNH endonuclease</fullName>
    </recommendedName>
</protein>
<dbReference type="eggNOG" id="ENOG5032SFR">
    <property type="taxonomic scope" value="Bacteria"/>
</dbReference>
<evidence type="ECO:0008006" key="5">
    <source>
        <dbReference type="Google" id="ProtNLM"/>
    </source>
</evidence>
<dbReference type="OrthoDB" id="163358at2"/>
<keyword evidence="4" id="KW-1185">Reference proteome</keyword>
<name>C7PY83_CATAD</name>
<organism evidence="3 4">
    <name type="scientific">Catenulispora acidiphila (strain DSM 44928 / JCM 14897 / NBRC 102108 / NRRL B-24433 / ID139908)</name>
    <dbReference type="NCBI Taxonomy" id="479433"/>
    <lineage>
        <taxon>Bacteria</taxon>
        <taxon>Bacillati</taxon>
        <taxon>Actinomycetota</taxon>
        <taxon>Actinomycetes</taxon>
        <taxon>Catenulisporales</taxon>
        <taxon>Catenulisporaceae</taxon>
        <taxon>Catenulispora</taxon>
    </lineage>
</organism>
<dbReference type="Proteomes" id="UP000000851">
    <property type="component" value="Chromosome"/>
</dbReference>
<dbReference type="KEGG" id="cai:Caci_6525"/>
<proteinExistence type="predicted"/>
<feature type="compositionally biased region" description="Polar residues" evidence="1">
    <location>
        <begin position="29"/>
        <end position="39"/>
    </location>
</feature>
<evidence type="ECO:0000256" key="2">
    <source>
        <dbReference type="SAM" id="SignalP"/>
    </source>
</evidence>
<feature type="region of interest" description="Disordered" evidence="1">
    <location>
        <begin position="29"/>
        <end position="51"/>
    </location>
</feature>
<evidence type="ECO:0000256" key="1">
    <source>
        <dbReference type="SAM" id="MobiDB-lite"/>
    </source>
</evidence>